<reference evidence="4 5" key="1">
    <citation type="submission" date="2019-03" db="EMBL/GenBank/DDBJ databases">
        <title>Single cell metagenomics reveals metabolic interactions within the superorganism composed of flagellate Streblomastix strix and complex community of Bacteroidetes bacteria on its surface.</title>
        <authorList>
            <person name="Treitli S.C."/>
            <person name="Kolisko M."/>
            <person name="Husnik F."/>
            <person name="Keeling P."/>
            <person name="Hampl V."/>
        </authorList>
    </citation>
    <scope>NUCLEOTIDE SEQUENCE [LARGE SCALE GENOMIC DNA]</scope>
    <source>
        <strain evidence="4">ST1C</strain>
    </source>
</reference>
<evidence type="ECO:0000256" key="2">
    <source>
        <dbReference type="ARBA" id="ARBA00022840"/>
    </source>
</evidence>
<keyword evidence="2" id="KW-0067">ATP-binding</keyword>
<dbReference type="Gene3D" id="3.40.50.300">
    <property type="entry name" value="P-loop containing nucleotide triphosphate hydrolases"/>
    <property type="match status" value="2"/>
</dbReference>
<comment type="caution">
    <text evidence="4">The sequence shown here is derived from an EMBL/GenBank/DDBJ whole genome shotgun (WGS) entry which is preliminary data.</text>
</comment>
<feature type="non-terminal residue" evidence="4">
    <location>
        <position position="240"/>
    </location>
</feature>
<evidence type="ECO:0000259" key="3">
    <source>
        <dbReference type="Pfam" id="PF00004"/>
    </source>
</evidence>
<keyword evidence="4" id="KW-0131">Cell cycle</keyword>
<organism evidence="4 5">
    <name type="scientific">Streblomastix strix</name>
    <dbReference type="NCBI Taxonomy" id="222440"/>
    <lineage>
        <taxon>Eukaryota</taxon>
        <taxon>Metamonada</taxon>
        <taxon>Preaxostyla</taxon>
        <taxon>Oxymonadida</taxon>
        <taxon>Streblomastigidae</taxon>
        <taxon>Streblomastix</taxon>
    </lineage>
</organism>
<dbReference type="InterPro" id="IPR027417">
    <property type="entry name" value="P-loop_NTPase"/>
</dbReference>
<proteinExistence type="predicted"/>
<accession>A0A5J4WQA3</accession>
<dbReference type="EMBL" id="SNRW01001272">
    <property type="protein sequence ID" value="KAA6397058.1"/>
    <property type="molecule type" value="Genomic_DNA"/>
</dbReference>
<dbReference type="Proteomes" id="UP000324800">
    <property type="component" value="Unassembled WGS sequence"/>
</dbReference>
<feature type="domain" description="ATPase AAA-type core" evidence="3">
    <location>
        <begin position="177"/>
        <end position="240"/>
    </location>
</feature>
<dbReference type="Gene3D" id="1.10.8.60">
    <property type="match status" value="1"/>
</dbReference>
<protein>
    <submittedName>
        <fullName evidence="4">Putative Cell division control protein 48</fullName>
    </submittedName>
</protein>
<dbReference type="GO" id="GO:0005829">
    <property type="term" value="C:cytosol"/>
    <property type="evidence" value="ECO:0007669"/>
    <property type="project" value="TreeGrafter"/>
</dbReference>
<dbReference type="InterPro" id="IPR003959">
    <property type="entry name" value="ATPase_AAA_core"/>
</dbReference>
<dbReference type="GO" id="GO:0005634">
    <property type="term" value="C:nucleus"/>
    <property type="evidence" value="ECO:0007669"/>
    <property type="project" value="TreeGrafter"/>
</dbReference>
<dbReference type="GO" id="GO:0051301">
    <property type="term" value="P:cell division"/>
    <property type="evidence" value="ECO:0007669"/>
    <property type="project" value="UniProtKB-KW"/>
</dbReference>
<gene>
    <name evidence="4" type="ORF">EZS28_007419</name>
</gene>
<sequence length="240" mass="26571">MLLTLIDGIEGRLQVVVIEIDIGILDLVGRMEILNIHAKNMKLTDNVDLEAIAKESHGNVEDNLASLTVEAATQFIRENIALIDIEDDEIDAEQLNSMSVANDHFKASLLKSSPSTSSEFSVEVQNVTWEDVGGLDDVKKNLKEVIHYPIQFPEQFEKFVIISPCCVLFFNPPGQPELLTIWFAESEATTYEVFGKARGYSPCELFFDELDSIARARGGSVGDVSGAGDRVMNQLLCEMD</sequence>
<keyword evidence="1" id="KW-0547">Nucleotide-binding</keyword>
<dbReference type="GO" id="GO:0016887">
    <property type="term" value="F:ATP hydrolysis activity"/>
    <property type="evidence" value="ECO:0007669"/>
    <property type="project" value="InterPro"/>
</dbReference>
<evidence type="ECO:0000313" key="4">
    <source>
        <dbReference type="EMBL" id="KAA6397058.1"/>
    </source>
</evidence>
<evidence type="ECO:0000256" key="1">
    <source>
        <dbReference type="ARBA" id="ARBA00022741"/>
    </source>
</evidence>
<dbReference type="GO" id="GO:0034098">
    <property type="term" value="C:VCP-NPL4-UFD1 AAA ATPase complex"/>
    <property type="evidence" value="ECO:0007669"/>
    <property type="project" value="TreeGrafter"/>
</dbReference>
<dbReference type="GO" id="GO:0031593">
    <property type="term" value="F:polyubiquitin modification-dependent protein binding"/>
    <property type="evidence" value="ECO:0007669"/>
    <property type="project" value="TreeGrafter"/>
</dbReference>
<dbReference type="PANTHER" id="PTHR23077">
    <property type="entry name" value="AAA-FAMILY ATPASE"/>
    <property type="match status" value="1"/>
</dbReference>
<dbReference type="AlphaFoldDB" id="A0A5J4WQA3"/>
<dbReference type="Pfam" id="PF00004">
    <property type="entry name" value="AAA"/>
    <property type="match status" value="1"/>
</dbReference>
<dbReference type="GO" id="GO:0005524">
    <property type="term" value="F:ATP binding"/>
    <property type="evidence" value="ECO:0007669"/>
    <property type="project" value="UniProtKB-KW"/>
</dbReference>
<evidence type="ECO:0000313" key="5">
    <source>
        <dbReference type="Proteomes" id="UP000324800"/>
    </source>
</evidence>
<dbReference type="InterPro" id="IPR050168">
    <property type="entry name" value="AAA_ATPase_domain"/>
</dbReference>
<keyword evidence="4" id="KW-0132">Cell division</keyword>
<dbReference type="SUPFAM" id="SSF52540">
    <property type="entry name" value="P-loop containing nucleoside triphosphate hydrolases"/>
    <property type="match status" value="2"/>
</dbReference>
<dbReference type="GO" id="GO:0097352">
    <property type="term" value="P:autophagosome maturation"/>
    <property type="evidence" value="ECO:0007669"/>
    <property type="project" value="TreeGrafter"/>
</dbReference>
<dbReference type="OrthoDB" id="27435at2759"/>
<dbReference type="GO" id="GO:0030970">
    <property type="term" value="P:retrograde protein transport, ER to cytosol"/>
    <property type="evidence" value="ECO:0007669"/>
    <property type="project" value="TreeGrafter"/>
</dbReference>
<name>A0A5J4WQA3_9EUKA</name>
<dbReference type="PANTHER" id="PTHR23077:SF171">
    <property type="entry name" value="NUCLEAR VALOSIN-CONTAINING PROTEIN-LIKE"/>
    <property type="match status" value="1"/>
</dbReference>
<dbReference type="GO" id="GO:0051228">
    <property type="term" value="P:mitotic spindle disassembly"/>
    <property type="evidence" value="ECO:0007669"/>
    <property type="project" value="TreeGrafter"/>
</dbReference>